<evidence type="ECO:0000313" key="9">
    <source>
        <dbReference type="EMBL" id="GHO96548.1"/>
    </source>
</evidence>
<keyword evidence="2" id="KW-0645">Protease</keyword>
<dbReference type="Proteomes" id="UP000597444">
    <property type="component" value="Unassembled WGS sequence"/>
</dbReference>
<keyword evidence="5" id="KW-0862">Zinc</keyword>
<evidence type="ECO:0000313" key="10">
    <source>
        <dbReference type="Proteomes" id="UP000597444"/>
    </source>
</evidence>
<dbReference type="InterPro" id="IPR037518">
    <property type="entry name" value="MPN"/>
</dbReference>
<dbReference type="GO" id="GO:0046872">
    <property type="term" value="F:metal ion binding"/>
    <property type="evidence" value="ECO:0007669"/>
    <property type="project" value="UniProtKB-KW"/>
</dbReference>
<evidence type="ECO:0000256" key="6">
    <source>
        <dbReference type="ARBA" id="ARBA00023049"/>
    </source>
</evidence>
<evidence type="ECO:0000256" key="7">
    <source>
        <dbReference type="RuleBase" id="RU003797"/>
    </source>
</evidence>
<evidence type="ECO:0000256" key="2">
    <source>
        <dbReference type="ARBA" id="ARBA00022670"/>
    </source>
</evidence>
<proteinExistence type="inferred from homology"/>
<dbReference type="PANTHER" id="PTHR30471:SF3">
    <property type="entry name" value="UPF0758 PROTEIN YEES-RELATED"/>
    <property type="match status" value="1"/>
</dbReference>
<dbReference type="PROSITE" id="PS01302">
    <property type="entry name" value="UPF0758"/>
    <property type="match status" value="1"/>
</dbReference>
<dbReference type="NCBIfam" id="TIGR00608">
    <property type="entry name" value="radc"/>
    <property type="match status" value="1"/>
</dbReference>
<keyword evidence="10" id="KW-1185">Reference proteome</keyword>
<name>A0A8J3N5J2_9CHLR</name>
<evidence type="ECO:0000256" key="1">
    <source>
        <dbReference type="ARBA" id="ARBA00010243"/>
    </source>
</evidence>
<dbReference type="GO" id="GO:0008237">
    <property type="term" value="F:metallopeptidase activity"/>
    <property type="evidence" value="ECO:0007669"/>
    <property type="project" value="UniProtKB-KW"/>
</dbReference>
<reference evidence="9" key="1">
    <citation type="submission" date="2020-10" db="EMBL/GenBank/DDBJ databases">
        <title>Taxonomic study of unclassified bacteria belonging to the class Ktedonobacteria.</title>
        <authorList>
            <person name="Yabe S."/>
            <person name="Wang C.M."/>
            <person name="Zheng Y."/>
            <person name="Sakai Y."/>
            <person name="Cavaletti L."/>
            <person name="Monciardini P."/>
            <person name="Donadio S."/>
        </authorList>
    </citation>
    <scope>NUCLEOTIDE SEQUENCE</scope>
    <source>
        <strain evidence="9">ID150040</strain>
    </source>
</reference>
<dbReference type="PROSITE" id="PS50249">
    <property type="entry name" value="MPN"/>
    <property type="match status" value="1"/>
</dbReference>
<protein>
    <submittedName>
        <fullName evidence="9">UPF0758 protein</fullName>
    </submittedName>
</protein>
<gene>
    <name evidence="9" type="ORF">KSF_065960</name>
</gene>
<dbReference type="RefSeq" id="WP_220207168.1">
    <property type="nucleotide sequence ID" value="NZ_BNJK01000001.1"/>
</dbReference>
<feature type="domain" description="MPN" evidence="8">
    <location>
        <begin position="93"/>
        <end position="215"/>
    </location>
</feature>
<comment type="caution">
    <text evidence="9">The sequence shown here is derived from an EMBL/GenBank/DDBJ whole genome shotgun (WGS) entry which is preliminary data.</text>
</comment>
<keyword evidence="4" id="KW-0378">Hydrolase</keyword>
<accession>A0A8J3N5J2</accession>
<evidence type="ECO:0000256" key="3">
    <source>
        <dbReference type="ARBA" id="ARBA00022723"/>
    </source>
</evidence>
<dbReference type="InterPro" id="IPR020891">
    <property type="entry name" value="UPF0758_CS"/>
</dbReference>
<dbReference type="PANTHER" id="PTHR30471">
    <property type="entry name" value="DNA REPAIR PROTEIN RADC"/>
    <property type="match status" value="1"/>
</dbReference>
<dbReference type="GO" id="GO:0006508">
    <property type="term" value="P:proteolysis"/>
    <property type="evidence" value="ECO:0007669"/>
    <property type="project" value="UniProtKB-KW"/>
</dbReference>
<comment type="similarity">
    <text evidence="1 7">Belongs to the UPF0758 family.</text>
</comment>
<dbReference type="EMBL" id="BNJK01000001">
    <property type="protein sequence ID" value="GHO96548.1"/>
    <property type="molecule type" value="Genomic_DNA"/>
</dbReference>
<dbReference type="InterPro" id="IPR025657">
    <property type="entry name" value="RadC_JAB"/>
</dbReference>
<dbReference type="Gene3D" id="3.40.140.10">
    <property type="entry name" value="Cytidine Deaminase, domain 2"/>
    <property type="match status" value="1"/>
</dbReference>
<dbReference type="Pfam" id="PF04002">
    <property type="entry name" value="RadC"/>
    <property type="match status" value="1"/>
</dbReference>
<dbReference type="AlphaFoldDB" id="A0A8J3N5J2"/>
<sequence length="240" mass="26321">MHTLREHLAHYGSSLLSPEELLRLVLDLSPDETTGHAPLARFLAERGMRGLARAEQGELCLSYGLSPELAARLVVLAELSRRLATLSVELPMTITTPQEAAHHVLPLMSHLEREQMRVLLLDIRHHLLANIILYEGTLKSLSTRVPEVFRLAITRQAAALIVCHNHPSGSIEPSPEDMLFTNDLIAAGDLLDIAVLDHLIIANGQYCSIMNVLAGSSRRDAAGFPLAGSLIDDDLDEEVQ</sequence>
<keyword evidence="6" id="KW-0482">Metalloprotease</keyword>
<evidence type="ECO:0000256" key="4">
    <source>
        <dbReference type="ARBA" id="ARBA00022801"/>
    </source>
</evidence>
<organism evidence="9 10">
    <name type="scientific">Reticulibacter mediterranei</name>
    <dbReference type="NCBI Taxonomy" id="2778369"/>
    <lineage>
        <taxon>Bacteria</taxon>
        <taxon>Bacillati</taxon>
        <taxon>Chloroflexota</taxon>
        <taxon>Ktedonobacteria</taxon>
        <taxon>Ktedonobacterales</taxon>
        <taxon>Reticulibacteraceae</taxon>
        <taxon>Reticulibacter</taxon>
    </lineage>
</organism>
<dbReference type="CDD" id="cd08071">
    <property type="entry name" value="MPN_DUF2466"/>
    <property type="match status" value="1"/>
</dbReference>
<evidence type="ECO:0000259" key="8">
    <source>
        <dbReference type="PROSITE" id="PS50249"/>
    </source>
</evidence>
<keyword evidence="3" id="KW-0479">Metal-binding</keyword>
<dbReference type="InterPro" id="IPR001405">
    <property type="entry name" value="UPF0758"/>
</dbReference>
<evidence type="ECO:0000256" key="5">
    <source>
        <dbReference type="ARBA" id="ARBA00022833"/>
    </source>
</evidence>